<dbReference type="Gene3D" id="3.40.50.2000">
    <property type="entry name" value="Glycogen Phosphorylase B"/>
    <property type="match status" value="2"/>
</dbReference>
<dbReference type="Pfam" id="PF04101">
    <property type="entry name" value="Glyco_tran_28_C"/>
    <property type="match status" value="1"/>
</dbReference>
<evidence type="ECO:0000259" key="6">
    <source>
        <dbReference type="Pfam" id="PF06925"/>
    </source>
</evidence>
<dbReference type="GO" id="GO:0009247">
    <property type="term" value="P:glycolipid biosynthetic process"/>
    <property type="evidence" value="ECO:0007669"/>
    <property type="project" value="InterPro"/>
</dbReference>
<evidence type="ECO:0000313" key="8">
    <source>
        <dbReference type="EMBL" id="SQB59319.1"/>
    </source>
</evidence>
<protein>
    <submittedName>
        <fullName evidence="7 8">Monogalactosyldiacylglycerol synthase</fullName>
        <ecNumber evidence="8">2.4.1.-</ecNumber>
    </submittedName>
</protein>
<reference evidence="7 9" key="1">
    <citation type="submission" date="2016-01" db="EMBL/GenBank/DDBJ databases">
        <authorList>
            <person name="Oliw E.H."/>
        </authorList>
    </citation>
    <scope>NUCLEOTIDE SEQUENCE [LARGE SCALE GENOMIC DNA]</scope>
    <source>
        <strain evidence="7 9">MJR7757A</strain>
    </source>
</reference>
<sequence length="375" mass="42442">MMKKVLILSTSTGYGHNQAANSLMELIKNDDTEILVHDFLKENRFFDRSIVNGYDLCASSLGTLYGLLYKISNIKFINNLVSFLFLPVANKLAKFIHSFNPDLIITTHPLAVSILSYLKKRQIIKVPVISVVTDFKCHYTYVSKIIDHYIVACDFTKENLASKGIPKERISPFGIPVKQDFYKEDYHNYVENIIQSPLNILLMGGGMGLDNISKVLKTLIKNENPLNLTIVCGNNAELKEELCKEYGHIKGNKKLNILGYTTEIPKIMKSSDLIITKPGGLTTTESLLSHLPMIIPFIIPGQESENREFLSKSNCAITINHLEELNKVINDLNKDNNKLINMRKSILDVLSSYSPEGTIKLCTKMLNDSYNKRRY</sequence>
<organism evidence="7 9">
    <name type="scientific">Clostridium perfringens</name>
    <dbReference type="NCBI Taxonomy" id="1502"/>
    <lineage>
        <taxon>Bacteria</taxon>
        <taxon>Bacillati</taxon>
        <taxon>Bacillota</taxon>
        <taxon>Clostridia</taxon>
        <taxon>Eubacteriales</taxon>
        <taxon>Clostridiaceae</taxon>
        <taxon>Clostridium</taxon>
    </lineage>
</organism>
<evidence type="ECO:0000256" key="1">
    <source>
        <dbReference type="ARBA" id="ARBA00004370"/>
    </source>
</evidence>
<comment type="similarity">
    <text evidence="2">Belongs to the glycosyltransferase 28 family.</text>
</comment>
<accession>A0A133N7G6</accession>
<dbReference type="GO" id="GO:0016758">
    <property type="term" value="F:hexosyltransferase activity"/>
    <property type="evidence" value="ECO:0007669"/>
    <property type="project" value="InterPro"/>
</dbReference>
<dbReference type="Pfam" id="PF06925">
    <property type="entry name" value="MGDG_synth"/>
    <property type="match status" value="1"/>
</dbReference>
<evidence type="ECO:0000256" key="2">
    <source>
        <dbReference type="ARBA" id="ARBA00006962"/>
    </source>
</evidence>
<dbReference type="PATRIC" id="fig|1502.174.peg.1463"/>
<reference evidence="8 10" key="2">
    <citation type="submission" date="2018-06" db="EMBL/GenBank/DDBJ databases">
        <authorList>
            <consortium name="Pathogen Informatics"/>
            <person name="Doyle S."/>
        </authorList>
    </citation>
    <scope>NUCLEOTIDE SEQUENCE [LARGE SCALE GENOMIC DNA]</scope>
    <source>
        <strain evidence="8 10">NCTC10719</strain>
    </source>
</reference>
<feature type="domain" description="Diacylglycerol glucosyltransferase N-terminal" evidence="6">
    <location>
        <begin position="16"/>
        <end position="177"/>
    </location>
</feature>
<dbReference type="AlphaFoldDB" id="A0A133N7G6"/>
<dbReference type="InterPro" id="IPR009695">
    <property type="entry name" value="Diacylglyc_glucosyltr_N"/>
</dbReference>
<evidence type="ECO:0000313" key="7">
    <source>
        <dbReference type="EMBL" id="KXA12153.1"/>
    </source>
</evidence>
<dbReference type="GO" id="GO:0016020">
    <property type="term" value="C:membrane"/>
    <property type="evidence" value="ECO:0007669"/>
    <property type="project" value="UniProtKB-SubCell"/>
</dbReference>
<dbReference type="InterPro" id="IPR007235">
    <property type="entry name" value="Glyco_trans_28_C"/>
</dbReference>
<evidence type="ECO:0000313" key="10">
    <source>
        <dbReference type="Proteomes" id="UP000249986"/>
    </source>
</evidence>
<evidence type="ECO:0000313" key="9">
    <source>
        <dbReference type="Proteomes" id="UP000070646"/>
    </source>
</evidence>
<dbReference type="SUPFAM" id="SSF53756">
    <property type="entry name" value="UDP-Glycosyltransferase/glycogen phosphorylase"/>
    <property type="match status" value="1"/>
</dbReference>
<dbReference type="PANTHER" id="PTHR43025:SF3">
    <property type="entry name" value="MONOGALACTOSYLDIACYLGLYCEROL SYNTHASE 1, CHLOROPLASTIC"/>
    <property type="match status" value="1"/>
</dbReference>
<comment type="subcellular location">
    <subcellularLocation>
        <location evidence="1">Membrane</location>
    </subcellularLocation>
</comment>
<dbReference type="Proteomes" id="UP000249986">
    <property type="component" value="Unassembled WGS sequence"/>
</dbReference>
<evidence type="ECO:0000256" key="3">
    <source>
        <dbReference type="ARBA" id="ARBA00022676"/>
    </source>
</evidence>
<evidence type="ECO:0000256" key="4">
    <source>
        <dbReference type="ARBA" id="ARBA00022679"/>
    </source>
</evidence>
<dbReference type="EC" id="2.4.1.-" evidence="8"/>
<dbReference type="EMBL" id="UAWG01000004">
    <property type="protein sequence ID" value="SQB59319.1"/>
    <property type="molecule type" value="Genomic_DNA"/>
</dbReference>
<dbReference type="PANTHER" id="PTHR43025">
    <property type="entry name" value="MONOGALACTOSYLDIACYLGLYCEROL SYNTHASE"/>
    <property type="match status" value="1"/>
</dbReference>
<name>A0A133N7G6_CLOPF</name>
<keyword evidence="3 8" id="KW-0328">Glycosyltransferase</keyword>
<dbReference type="EMBL" id="LRPU01000069">
    <property type="protein sequence ID" value="KXA12153.1"/>
    <property type="molecule type" value="Genomic_DNA"/>
</dbReference>
<feature type="domain" description="Glycosyl transferase family 28 C-terminal" evidence="5">
    <location>
        <begin position="200"/>
        <end position="344"/>
    </location>
</feature>
<dbReference type="Proteomes" id="UP000070646">
    <property type="component" value="Unassembled WGS sequence"/>
</dbReference>
<evidence type="ECO:0000259" key="5">
    <source>
        <dbReference type="Pfam" id="PF04101"/>
    </source>
</evidence>
<dbReference type="InterPro" id="IPR050519">
    <property type="entry name" value="Glycosyltransf_28_UgtP"/>
</dbReference>
<proteinExistence type="inferred from homology"/>
<keyword evidence="4 8" id="KW-0808">Transferase</keyword>
<gene>
    <name evidence="8" type="primary">ugtP_1</name>
    <name evidence="7" type="ORF">HMPREF3222_01451</name>
    <name evidence="8" type="ORF">NCTC10719_01086</name>
</gene>